<evidence type="ECO:0000313" key="1">
    <source>
        <dbReference type="EMBL" id="JAP59461.1"/>
    </source>
</evidence>
<reference evidence="1" key="1">
    <citation type="submission" date="2016-01" db="EMBL/GenBank/DDBJ databases">
        <title>Reference transcriptome for the parasite Schistocephalus solidus: insights into the molecular evolution of parasitism.</title>
        <authorList>
            <person name="Hebert F.O."/>
            <person name="Grambauer S."/>
            <person name="Barber I."/>
            <person name="Landry C.R."/>
            <person name="Aubin-Horth N."/>
        </authorList>
    </citation>
    <scope>NUCLEOTIDE SEQUENCE</scope>
</reference>
<dbReference type="AlphaFoldDB" id="A0A0V0J1G9"/>
<name>A0A0V0J1G9_SCHSO</name>
<sequence length="114" mass="12411">MAVAMGLVTFSKAIDVLDVRFTLPDSIVSAANLSESKCCFFHSLLSLMVVLLPAAGLRAGYANGSPVFRSALRPPNALHLRGCPKKWSPEGVNYKFSWLLSLEKYHALDSAAER</sequence>
<protein>
    <submittedName>
        <fullName evidence="1">Uncharacterized protein</fullName>
    </submittedName>
</protein>
<proteinExistence type="predicted"/>
<dbReference type="EMBL" id="GEEE01003764">
    <property type="protein sequence ID" value="JAP59461.1"/>
    <property type="molecule type" value="Transcribed_RNA"/>
</dbReference>
<accession>A0A0V0J1G9</accession>
<dbReference type="EMBL" id="GEEE01023444">
    <property type="protein sequence ID" value="JAP39781.1"/>
    <property type="molecule type" value="Transcribed_RNA"/>
</dbReference>
<organism evidence="1">
    <name type="scientific">Schistocephalus solidus</name>
    <name type="common">Tapeworm</name>
    <dbReference type="NCBI Taxonomy" id="70667"/>
    <lineage>
        <taxon>Eukaryota</taxon>
        <taxon>Metazoa</taxon>
        <taxon>Spiralia</taxon>
        <taxon>Lophotrochozoa</taxon>
        <taxon>Platyhelminthes</taxon>
        <taxon>Cestoda</taxon>
        <taxon>Eucestoda</taxon>
        <taxon>Diphyllobothriidea</taxon>
        <taxon>Diphyllobothriidae</taxon>
        <taxon>Schistocephalus</taxon>
    </lineage>
</organism>
<gene>
    <name evidence="1" type="ORF">TR117261</name>
</gene>